<accession>A0A4Q2RDC7</accession>
<dbReference type="EMBL" id="QYBC01000015">
    <property type="protein sequence ID" value="RYB03238.1"/>
    <property type="molecule type" value="Genomic_DNA"/>
</dbReference>
<keyword evidence="2" id="KW-1185">Reference proteome</keyword>
<proteinExistence type="predicted"/>
<reference evidence="1 2" key="2">
    <citation type="submission" date="2019-02" db="EMBL/GenBank/DDBJ databases">
        <title>'Lichenibacterium ramalinii' gen. nov. sp. nov., 'Lichenibacterium minor' gen. nov. sp. nov.</title>
        <authorList>
            <person name="Pankratov T."/>
        </authorList>
    </citation>
    <scope>NUCLEOTIDE SEQUENCE [LARGE SCALE GENOMIC DNA]</scope>
    <source>
        <strain evidence="1 2">RmlP001</strain>
    </source>
</reference>
<organism evidence="1 2">
    <name type="scientific">Lichenibacterium ramalinae</name>
    <dbReference type="NCBI Taxonomy" id="2316527"/>
    <lineage>
        <taxon>Bacteria</taxon>
        <taxon>Pseudomonadati</taxon>
        <taxon>Pseudomonadota</taxon>
        <taxon>Alphaproteobacteria</taxon>
        <taxon>Hyphomicrobiales</taxon>
        <taxon>Lichenihabitantaceae</taxon>
        <taxon>Lichenibacterium</taxon>
    </lineage>
</organism>
<gene>
    <name evidence="1" type="ORF">D3272_17595</name>
</gene>
<evidence type="ECO:0000313" key="1">
    <source>
        <dbReference type="EMBL" id="RYB03238.1"/>
    </source>
</evidence>
<dbReference type="AlphaFoldDB" id="A0A4Q2RDC7"/>
<evidence type="ECO:0000313" key="2">
    <source>
        <dbReference type="Proteomes" id="UP000289411"/>
    </source>
</evidence>
<dbReference type="Proteomes" id="UP000289411">
    <property type="component" value="Unassembled WGS sequence"/>
</dbReference>
<protein>
    <submittedName>
        <fullName evidence="1">Uncharacterized protein</fullName>
    </submittedName>
</protein>
<sequence length="157" mass="18027">MMANEMLHIETCAKQDGRFVPIETVGELKLRSPLYVDGSIRVTVWGRPLITDAEWTDIVEWWGSMSNVLKTLSHGTDSVAEAYFSWPGTMLFEVSGETLTWTLRGAQTRTATLDRVPALRILMHEYRRFFEGMQIISPRSNGDYDVALDYMKRFKTL</sequence>
<name>A0A4Q2RDC7_9HYPH</name>
<comment type="caution">
    <text evidence="1">The sequence shown here is derived from an EMBL/GenBank/DDBJ whole genome shotgun (WGS) entry which is preliminary data.</text>
</comment>
<reference evidence="1 2" key="1">
    <citation type="submission" date="2018-09" db="EMBL/GenBank/DDBJ databases">
        <authorList>
            <person name="Grouzdev D.S."/>
            <person name="Krutkina M.S."/>
        </authorList>
    </citation>
    <scope>NUCLEOTIDE SEQUENCE [LARGE SCALE GENOMIC DNA]</scope>
    <source>
        <strain evidence="1 2">RmlP001</strain>
    </source>
</reference>